<reference evidence="10" key="1">
    <citation type="journal article" date="2020" name="bioRxiv">
        <title>Whole genome comparisons of ergot fungi reveals the divergence and evolution of species within the genus Claviceps are the result of varying mechanisms driving genome evolution and host range expansion.</title>
        <authorList>
            <person name="Wyka S.A."/>
            <person name="Mondo S.J."/>
            <person name="Liu M."/>
            <person name="Dettman J."/>
            <person name="Nalam V."/>
            <person name="Broders K.D."/>
        </authorList>
    </citation>
    <scope>NUCLEOTIDE SEQUENCE</scope>
    <source>
        <strain evidence="10">CCC 602</strain>
    </source>
</reference>
<dbReference type="AlphaFoldDB" id="A0A9P7T1G5"/>
<dbReference type="Proteomes" id="UP000748025">
    <property type="component" value="Unassembled WGS sequence"/>
</dbReference>
<dbReference type="PANTHER" id="PTHR47966">
    <property type="entry name" value="BETA-SITE APP-CLEAVING ENZYME, ISOFORM A-RELATED"/>
    <property type="match status" value="1"/>
</dbReference>
<dbReference type="PROSITE" id="PS00141">
    <property type="entry name" value="ASP_PROTEASE"/>
    <property type="match status" value="1"/>
</dbReference>
<evidence type="ECO:0000259" key="9">
    <source>
        <dbReference type="PROSITE" id="PS51767"/>
    </source>
</evidence>
<evidence type="ECO:0000256" key="3">
    <source>
        <dbReference type="ARBA" id="ARBA00022750"/>
    </source>
</evidence>
<evidence type="ECO:0000256" key="7">
    <source>
        <dbReference type="SAM" id="MobiDB-lite"/>
    </source>
</evidence>
<dbReference type="EMBL" id="SRPW01000682">
    <property type="protein sequence ID" value="KAG6012912.1"/>
    <property type="molecule type" value="Genomic_DNA"/>
</dbReference>
<dbReference type="PRINTS" id="PR00792">
    <property type="entry name" value="PEPSIN"/>
</dbReference>
<evidence type="ECO:0000256" key="6">
    <source>
        <dbReference type="RuleBase" id="RU000454"/>
    </source>
</evidence>
<feature type="domain" description="Peptidase A1" evidence="9">
    <location>
        <begin position="114"/>
        <end position="421"/>
    </location>
</feature>
<dbReference type="CDD" id="cd06097">
    <property type="entry name" value="Aspergillopepsin_like"/>
    <property type="match status" value="1"/>
</dbReference>
<dbReference type="InterPro" id="IPR001969">
    <property type="entry name" value="Aspartic_peptidase_AS"/>
</dbReference>
<feature type="signal peptide" evidence="8">
    <location>
        <begin position="1"/>
        <end position="19"/>
    </location>
</feature>
<evidence type="ECO:0000256" key="2">
    <source>
        <dbReference type="ARBA" id="ARBA00022670"/>
    </source>
</evidence>
<keyword evidence="3 6" id="KW-0064">Aspartyl protease</keyword>
<keyword evidence="4 6" id="KW-0378">Hydrolase</keyword>
<evidence type="ECO:0000256" key="4">
    <source>
        <dbReference type="ARBA" id="ARBA00022801"/>
    </source>
</evidence>
<sequence>MKASIAATVFVVLAEGAVTGTWDSSTTREQQASKSGGGKEFSLHQIKNRRFTGRDGVMAFARAHLKYTQKLPDSLLKAINVNSQLRSKFAALNLGGVRGGTVQTQPTYGSDSEYAVEVGLGTPPQPIPLNMDTGSADFWTFSSDTDPQMVNDQALYHPEHSSTSKLIDGDSWSIRYGDGAGASGIVYDDAVQVGNMHVPHQAIESATYVSGDLAHDNFVSGIIGLANSSANTISPEPRRTFFDNIRDELARPLFTANLRSQAPGNYNFGFIDREEYTGVIHYTPIDRDSPLWKIAVSGYWVGYSKYQSTIDAIVDTGTSLTLLPQSVVDDFYAQVRGSYFHPELGAMVLPCSARVPDFWVTIGPYNGRLPGRYVKYARINSRYCYGGIQSSSNLPFSVLGDVFLKAQFVVFDYGNAAVGFANKKLHS</sequence>
<proteinExistence type="inferred from homology"/>
<accession>A0A9P7T1G5</accession>
<dbReference type="SUPFAM" id="SSF50630">
    <property type="entry name" value="Acid proteases"/>
    <property type="match status" value="1"/>
</dbReference>
<dbReference type="InterPro" id="IPR001461">
    <property type="entry name" value="Aspartic_peptidase_A1"/>
</dbReference>
<dbReference type="PROSITE" id="PS51767">
    <property type="entry name" value="PEPTIDASE_A1"/>
    <property type="match status" value="1"/>
</dbReference>
<keyword evidence="8" id="KW-0732">Signal</keyword>
<keyword evidence="2 6" id="KW-0645">Protease</keyword>
<dbReference type="OrthoDB" id="2747330at2759"/>
<dbReference type="InterPro" id="IPR033121">
    <property type="entry name" value="PEPTIDASE_A1"/>
</dbReference>
<dbReference type="GO" id="GO:0004190">
    <property type="term" value="F:aspartic-type endopeptidase activity"/>
    <property type="evidence" value="ECO:0007669"/>
    <property type="project" value="UniProtKB-KW"/>
</dbReference>
<name>A0A9P7T1G5_9HYPO</name>
<protein>
    <recommendedName>
        <fullName evidence="9">Peptidase A1 domain-containing protein</fullName>
    </recommendedName>
</protein>
<evidence type="ECO:0000256" key="5">
    <source>
        <dbReference type="PIRSR" id="PIRSR601461-1"/>
    </source>
</evidence>
<evidence type="ECO:0000256" key="1">
    <source>
        <dbReference type="ARBA" id="ARBA00007447"/>
    </source>
</evidence>
<evidence type="ECO:0000256" key="8">
    <source>
        <dbReference type="SAM" id="SignalP"/>
    </source>
</evidence>
<dbReference type="InterPro" id="IPR021109">
    <property type="entry name" value="Peptidase_aspartic_dom_sf"/>
</dbReference>
<dbReference type="GO" id="GO:0006508">
    <property type="term" value="P:proteolysis"/>
    <property type="evidence" value="ECO:0007669"/>
    <property type="project" value="UniProtKB-KW"/>
</dbReference>
<feature type="active site" evidence="5">
    <location>
        <position position="315"/>
    </location>
</feature>
<comment type="caution">
    <text evidence="10">The sequence shown here is derived from an EMBL/GenBank/DDBJ whole genome shotgun (WGS) entry which is preliminary data.</text>
</comment>
<feature type="active site" evidence="5">
    <location>
        <position position="132"/>
    </location>
</feature>
<dbReference type="InterPro" id="IPR034163">
    <property type="entry name" value="Aspergillopepsin-like_cat_dom"/>
</dbReference>
<comment type="similarity">
    <text evidence="1 6">Belongs to the peptidase A1 family.</text>
</comment>
<feature type="chain" id="PRO_5040340254" description="Peptidase A1 domain-containing protein" evidence="8">
    <location>
        <begin position="20"/>
        <end position="427"/>
    </location>
</feature>
<organism evidence="10 11">
    <name type="scientific">Claviceps pusilla</name>
    <dbReference type="NCBI Taxonomy" id="123648"/>
    <lineage>
        <taxon>Eukaryota</taxon>
        <taxon>Fungi</taxon>
        <taxon>Dikarya</taxon>
        <taxon>Ascomycota</taxon>
        <taxon>Pezizomycotina</taxon>
        <taxon>Sordariomycetes</taxon>
        <taxon>Hypocreomycetidae</taxon>
        <taxon>Hypocreales</taxon>
        <taxon>Clavicipitaceae</taxon>
        <taxon>Claviceps</taxon>
    </lineage>
</organism>
<feature type="region of interest" description="Disordered" evidence="7">
    <location>
        <begin position="22"/>
        <end position="45"/>
    </location>
</feature>
<dbReference type="Gene3D" id="2.40.70.10">
    <property type="entry name" value="Acid Proteases"/>
    <property type="match status" value="2"/>
</dbReference>
<evidence type="ECO:0000313" key="10">
    <source>
        <dbReference type="EMBL" id="KAG6012912.1"/>
    </source>
</evidence>
<gene>
    <name evidence="10" type="ORF">E4U43_007586</name>
</gene>
<dbReference type="PANTHER" id="PTHR47966:SF2">
    <property type="entry name" value="ASPERGILLOPEPSIN-1-RELATED"/>
    <property type="match status" value="1"/>
</dbReference>
<feature type="compositionally biased region" description="Polar residues" evidence="7">
    <location>
        <begin position="22"/>
        <end position="34"/>
    </location>
</feature>
<dbReference type="Pfam" id="PF00026">
    <property type="entry name" value="Asp"/>
    <property type="match status" value="1"/>
</dbReference>
<evidence type="ECO:0000313" key="11">
    <source>
        <dbReference type="Proteomes" id="UP000748025"/>
    </source>
</evidence>
<keyword evidence="11" id="KW-1185">Reference proteome</keyword>